<proteinExistence type="inferred from homology"/>
<feature type="domain" description="C2" evidence="9">
    <location>
        <begin position="558"/>
        <end position="682"/>
    </location>
</feature>
<dbReference type="CDD" id="cd08379">
    <property type="entry name" value="C2D_MCTP_PRT_plant"/>
    <property type="match status" value="1"/>
</dbReference>
<accession>A0A427AD66</accession>
<evidence type="ECO:0000259" key="9">
    <source>
        <dbReference type="PROSITE" id="PS50004"/>
    </source>
</evidence>
<dbReference type="GO" id="GO:0016020">
    <property type="term" value="C:membrane"/>
    <property type="evidence" value="ECO:0007669"/>
    <property type="project" value="UniProtKB-SubCell"/>
</dbReference>
<feature type="compositionally biased region" description="Basic and acidic residues" evidence="7">
    <location>
        <begin position="297"/>
        <end position="307"/>
    </location>
</feature>
<feature type="transmembrane region" description="Helical" evidence="8">
    <location>
        <begin position="970"/>
        <end position="1000"/>
    </location>
</feature>
<keyword evidence="5 8" id="KW-1133">Transmembrane helix</keyword>
<comment type="similarity">
    <text evidence="2">Belongs to the MCTP family.</text>
</comment>
<evidence type="ECO:0000256" key="4">
    <source>
        <dbReference type="ARBA" id="ARBA00022737"/>
    </source>
</evidence>
<feature type="domain" description="C2" evidence="9">
    <location>
        <begin position="80"/>
        <end position="209"/>
    </location>
</feature>
<dbReference type="PANTHER" id="PTHR31425">
    <property type="entry name" value="PHOSPHORIBOSYLANTHRANILATE TRANSFERASE ISOFORM 1"/>
    <property type="match status" value="1"/>
</dbReference>
<comment type="subcellular location">
    <subcellularLocation>
        <location evidence="1">Membrane</location>
        <topology evidence="1">Multi-pass membrane protein</topology>
    </subcellularLocation>
</comment>
<gene>
    <name evidence="10" type="ORF">B296_00012489</name>
</gene>
<dbReference type="InterPro" id="IPR000008">
    <property type="entry name" value="C2_dom"/>
</dbReference>
<evidence type="ECO:0000256" key="8">
    <source>
        <dbReference type="SAM" id="Phobius"/>
    </source>
</evidence>
<dbReference type="FunFam" id="2.60.40.150:FF:000090">
    <property type="entry name" value="C2 domain-containing protein"/>
    <property type="match status" value="1"/>
</dbReference>
<dbReference type="InterPro" id="IPR013583">
    <property type="entry name" value="MCTP_C"/>
</dbReference>
<dbReference type="Gene3D" id="2.60.40.150">
    <property type="entry name" value="C2 domain"/>
    <property type="match status" value="4"/>
</dbReference>
<dbReference type="InterPro" id="IPR047259">
    <property type="entry name" value="QUIRKY-like"/>
</dbReference>
<dbReference type="PANTHER" id="PTHR31425:SF22">
    <property type="entry name" value="MULTIPLE C2 DOMAIN AND TRANSMEMBRANE REGION PROTEIN 6"/>
    <property type="match status" value="1"/>
</dbReference>
<dbReference type="Proteomes" id="UP000287651">
    <property type="component" value="Unassembled WGS sequence"/>
</dbReference>
<feature type="domain" description="C2" evidence="9">
    <location>
        <begin position="715"/>
        <end position="840"/>
    </location>
</feature>
<evidence type="ECO:0000313" key="10">
    <source>
        <dbReference type="EMBL" id="RRT74164.1"/>
    </source>
</evidence>
<keyword evidence="6 8" id="KW-0472">Membrane</keyword>
<feature type="region of interest" description="Disordered" evidence="7">
    <location>
        <begin position="276"/>
        <end position="365"/>
    </location>
</feature>
<comment type="caution">
    <text evidence="10">The sequence shown here is derived from an EMBL/GenBank/DDBJ whole genome shotgun (WGS) entry which is preliminary data.</text>
</comment>
<dbReference type="InterPro" id="IPR047255">
    <property type="entry name" value="C2D_MCTP_PRT_plant"/>
</dbReference>
<organism evidence="10 11">
    <name type="scientific">Ensete ventricosum</name>
    <name type="common">Abyssinian banana</name>
    <name type="synonym">Musa ensete</name>
    <dbReference type="NCBI Taxonomy" id="4639"/>
    <lineage>
        <taxon>Eukaryota</taxon>
        <taxon>Viridiplantae</taxon>
        <taxon>Streptophyta</taxon>
        <taxon>Embryophyta</taxon>
        <taxon>Tracheophyta</taxon>
        <taxon>Spermatophyta</taxon>
        <taxon>Magnoliopsida</taxon>
        <taxon>Liliopsida</taxon>
        <taxon>Zingiberales</taxon>
        <taxon>Musaceae</taxon>
        <taxon>Ensete</taxon>
    </lineage>
</organism>
<dbReference type="SUPFAM" id="SSF49562">
    <property type="entry name" value="C2 domain (Calcium/lipid-binding domain, CaLB)"/>
    <property type="match status" value="4"/>
</dbReference>
<dbReference type="CDD" id="cd08378">
    <property type="entry name" value="C2B_MCTP_PRT_plant"/>
    <property type="match status" value="1"/>
</dbReference>
<reference evidence="10 11" key="1">
    <citation type="journal article" date="2014" name="Agronomy (Basel)">
        <title>A Draft Genome Sequence for Ensete ventricosum, the Drought-Tolerant Tree Against Hunger.</title>
        <authorList>
            <person name="Harrison J."/>
            <person name="Moore K.A."/>
            <person name="Paszkiewicz K."/>
            <person name="Jones T."/>
            <person name="Grant M."/>
            <person name="Ambacheew D."/>
            <person name="Muzemil S."/>
            <person name="Studholme D.J."/>
        </authorList>
    </citation>
    <scope>NUCLEOTIDE SEQUENCE [LARGE SCALE GENOMIC DNA]</scope>
</reference>
<name>A0A427AD66_ENSVE</name>
<dbReference type="InterPro" id="IPR047257">
    <property type="entry name" value="C2B_MCTP_PRT_plant"/>
</dbReference>
<evidence type="ECO:0000256" key="7">
    <source>
        <dbReference type="SAM" id="MobiDB-lite"/>
    </source>
</evidence>
<protein>
    <recommendedName>
        <fullName evidence="9">C2 domain-containing protein</fullName>
    </recommendedName>
</protein>
<dbReference type="Pfam" id="PF08372">
    <property type="entry name" value="PRT_C"/>
    <property type="match status" value="1"/>
</dbReference>
<sequence length="1142" mass="129272">MLGTASCLSVPCYYPYHTVHIGLPIDRYVDYPLPNDTYRSINRSICRSLATGWYRQLGLLAPRYRLKQVGNGRFRLSSPAEGRYQPGCTLNEEMKLAVEVVRAHRLKPIDRHGTTNPFVEVEFGGQSRRTATKLNDLNPSWNETLVFDVSDPLDLPHRTVDVSVFHDRLSPSVDHRRRRRSFLGRVCLLGSSVASSRLDASFQICPLDKRSLFVNVRGEIALRLYAVPDASEAQAADGHLPLFSASAPTAVLESVPSSSTILESIPSTVSAAETLPPKSTISVGDKMPPKKKSHHSLTKEKERREFHSVGIASATGKSQVSPTTEFFSNHERSHHRPPPQSYYRAGPAVAASVQQAPPPKIEDAPPPKIEYAPPPKIEYGLVETQPPLAALMGYRLARNSDKIKSTYDLVEQMEFLFVRIVRARKLPAMDIAGSLDPYVVVKLGNFTNKTNHRERNRDPEWENVFAFSKGHIQAQRLEVVVKDKNFIKDDIVGAVAIELPEVPLRAPPDGPVAPQWYTLRKGNNRDGDAYRGEIMMAVWMGTQADEVYPDALHSDAHLLPLASIPHTRSKVYFNPRMSYLRVNVISAQDLKPSRPDPAIYIKVQLGAQLRLTLVSSDRTPNPTWKNEELMLVACEPFDEPLVLMVQDRLLPNKDETLGKLEFRKGAIRTRADHHKPFPPQWFILDNPNGSGGYGKLQLQVYYDNNYHVIDESAHFGSDFQPSAKPLRKPNIGLLELGILNARNLAPPWTNNGGGKRVDAYCVAKYGPKWVRTRTILGTGEPRWNEQYAWDVHDPCTVLTVAIFNNGHVDDNDAAAKDDPIGKIRIRLSTLEIDRVYTHFYPLLLVHPSGLKKTGELHLALRFTCTSWLNMLFLYIKPLYPKIHYTQPIPVKQMQYLRYQAKQTVTAKLARAEPPLRRDLVAYILTDACNTFSLRKGKTNWLRIRMLFSDLQAYLIWFDAVRSWTRPAVTVLVLLLFCVVAWTPSLILPFVFLHLFIVGAWNSRRRPRHPPHVDTNLSFAESAVPDELDEELDSYPSTRTNEMVMSRYDRLRVVASRVQSVVADLANHAERIQALLSWRDPRATAIFLVFAIIMAAVFYFLPFQLVVTLLGLYFMRHPKFRSKTPSAAYNFFRRLPSNADTFL</sequence>
<keyword evidence="3 8" id="KW-0812">Transmembrane</keyword>
<feature type="domain" description="C2" evidence="9">
    <location>
        <begin position="397"/>
        <end position="517"/>
    </location>
</feature>
<dbReference type="InterPro" id="IPR035892">
    <property type="entry name" value="C2_domain_sf"/>
</dbReference>
<dbReference type="PROSITE" id="PS50004">
    <property type="entry name" value="C2"/>
    <property type="match status" value="4"/>
</dbReference>
<dbReference type="EMBL" id="AMZH03002859">
    <property type="protein sequence ID" value="RRT74164.1"/>
    <property type="molecule type" value="Genomic_DNA"/>
</dbReference>
<evidence type="ECO:0000256" key="5">
    <source>
        <dbReference type="ARBA" id="ARBA00022989"/>
    </source>
</evidence>
<evidence type="ECO:0000256" key="2">
    <source>
        <dbReference type="ARBA" id="ARBA00007923"/>
    </source>
</evidence>
<evidence type="ECO:0000256" key="6">
    <source>
        <dbReference type="ARBA" id="ARBA00023136"/>
    </source>
</evidence>
<keyword evidence="4" id="KW-0677">Repeat</keyword>
<feature type="transmembrane region" description="Helical" evidence="8">
    <location>
        <begin position="1084"/>
        <end position="1113"/>
    </location>
</feature>
<feature type="compositionally biased region" description="Polar residues" evidence="7">
    <location>
        <begin position="315"/>
        <end position="327"/>
    </location>
</feature>
<evidence type="ECO:0000256" key="1">
    <source>
        <dbReference type="ARBA" id="ARBA00004141"/>
    </source>
</evidence>
<dbReference type="Pfam" id="PF00168">
    <property type="entry name" value="C2"/>
    <property type="match status" value="4"/>
</dbReference>
<evidence type="ECO:0000313" key="11">
    <source>
        <dbReference type="Proteomes" id="UP000287651"/>
    </source>
</evidence>
<dbReference type="AlphaFoldDB" id="A0A427AD66"/>
<evidence type="ECO:0000256" key="3">
    <source>
        <dbReference type="ARBA" id="ARBA00022692"/>
    </source>
</evidence>
<dbReference type="SMART" id="SM00239">
    <property type="entry name" value="C2"/>
    <property type="match status" value="4"/>
</dbReference>